<dbReference type="EMBL" id="KQ241665">
    <property type="protein sequence ID" value="KNC86156.1"/>
    <property type="molecule type" value="Genomic_DNA"/>
</dbReference>
<dbReference type="Proteomes" id="UP000054560">
    <property type="component" value="Unassembled WGS sequence"/>
</dbReference>
<gene>
    <name evidence="1" type="ORF">SARC_01682</name>
</gene>
<keyword evidence="2" id="KW-1185">Reference proteome</keyword>
<reference evidence="1 2" key="1">
    <citation type="submission" date="2011-02" db="EMBL/GenBank/DDBJ databases">
        <title>The Genome Sequence of Sphaeroforma arctica JP610.</title>
        <authorList>
            <consortium name="The Broad Institute Genome Sequencing Platform"/>
            <person name="Russ C."/>
            <person name="Cuomo C."/>
            <person name="Young S.K."/>
            <person name="Zeng Q."/>
            <person name="Gargeya S."/>
            <person name="Alvarado L."/>
            <person name="Berlin A."/>
            <person name="Chapman S.B."/>
            <person name="Chen Z."/>
            <person name="Freedman E."/>
            <person name="Gellesch M."/>
            <person name="Goldberg J."/>
            <person name="Griggs A."/>
            <person name="Gujja S."/>
            <person name="Heilman E."/>
            <person name="Heiman D."/>
            <person name="Howarth C."/>
            <person name="Mehta T."/>
            <person name="Neiman D."/>
            <person name="Pearson M."/>
            <person name="Roberts A."/>
            <person name="Saif S."/>
            <person name="Shea T."/>
            <person name="Shenoy N."/>
            <person name="Sisk P."/>
            <person name="Stolte C."/>
            <person name="Sykes S."/>
            <person name="White J."/>
            <person name="Yandava C."/>
            <person name="Burger G."/>
            <person name="Gray M.W."/>
            <person name="Holland P.W.H."/>
            <person name="King N."/>
            <person name="Lang F.B.F."/>
            <person name="Roger A.J."/>
            <person name="Ruiz-Trillo I."/>
            <person name="Haas B."/>
            <person name="Nusbaum C."/>
            <person name="Birren B."/>
        </authorList>
    </citation>
    <scope>NUCLEOTIDE SEQUENCE [LARGE SCALE GENOMIC DNA]</scope>
    <source>
        <strain evidence="1 2">JP610</strain>
    </source>
</reference>
<accession>A0A0L0GB92</accession>
<name>A0A0L0GB92_9EUKA</name>
<protein>
    <submittedName>
        <fullName evidence="1">Uncharacterized protein</fullName>
    </submittedName>
</protein>
<sequence>MWKPGYYTGSYGLITNDADPPLDDNLFEDDFEADGDGIGNSDESQEYADDCFITTSARMSVGTTCCRMATQREQYRFSEARSISFTIDTYVLHAKGKTNRTTKGTRAVDNITLEEQSHILQNNSLANYRKPSRG</sequence>
<proteinExistence type="predicted"/>
<evidence type="ECO:0000313" key="2">
    <source>
        <dbReference type="Proteomes" id="UP000054560"/>
    </source>
</evidence>
<evidence type="ECO:0000313" key="1">
    <source>
        <dbReference type="EMBL" id="KNC86156.1"/>
    </source>
</evidence>
<organism evidence="1 2">
    <name type="scientific">Sphaeroforma arctica JP610</name>
    <dbReference type="NCBI Taxonomy" id="667725"/>
    <lineage>
        <taxon>Eukaryota</taxon>
        <taxon>Ichthyosporea</taxon>
        <taxon>Ichthyophonida</taxon>
        <taxon>Sphaeroforma</taxon>
    </lineage>
</organism>
<dbReference type="RefSeq" id="XP_014160058.1">
    <property type="nucleotide sequence ID" value="XM_014304583.1"/>
</dbReference>
<dbReference type="AlphaFoldDB" id="A0A0L0GB92"/>
<dbReference type="GeneID" id="25902186"/>